<dbReference type="InParanoid" id="C3YY66"/>
<dbReference type="STRING" id="7739.C3YY66"/>
<evidence type="ECO:0008006" key="4">
    <source>
        <dbReference type="Google" id="ProtNLM"/>
    </source>
</evidence>
<dbReference type="eggNOG" id="KOG4297">
    <property type="taxonomic scope" value="Eukaryota"/>
</dbReference>
<keyword evidence="2" id="KW-0472">Membrane</keyword>
<keyword evidence="2" id="KW-0812">Transmembrane</keyword>
<evidence type="ECO:0000256" key="1">
    <source>
        <dbReference type="SAM" id="MobiDB-lite"/>
    </source>
</evidence>
<name>C3YY66_BRAFL</name>
<reference evidence="3" key="1">
    <citation type="journal article" date="2008" name="Nature">
        <title>The amphioxus genome and the evolution of the chordate karyotype.</title>
        <authorList>
            <consortium name="US DOE Joint Genome Institute (JGI-PGF)"/>
            <person name="Putnam N.H."/>
            <person name="Butts T."/>
            <person name="Ferrier D.E.K."/>
            <person name="Furlong R.F."/>
            <person name="Hellsten U."/>
            <person name="Kawashima T."/>
            <person name="Robinson-Rechavi M."/>
            <person name="Shoguchi E."/>
            <person name="Terry A."/>
            <person name="Yu J.-K."/>
            <person name="Benito-Gutierrez E.L."/>
            <person name="Dubchak I."/>
            <person name="Garcia-Fernandez J."/>
            <person name="Gibson-Brown J.J."/>
            <person name="Grigoriev I.V."/>
            <person name="Horton A.C."/>
            <person name="de Jong P.J."/>
            <person name="Jurka J."/>
            <person name="Kapitonov V.V."/>
            <person name="Kohara Y."/>
            <person name="Kuroki Y."/>
            <person name="Lindquist E."/>
            <person name="Lucas S."/>
            <person name="Osoegawa K."/>
            <person name="Pennacchio L.A."/>
            <person name="Salamov A.A."/>
            <person name="Satou Y."/>
            <person name="Sauka-Spengler T."/>
            <person name="Schmutz J."/>
            <person name="Shin-I T."/>
            <person name="Toyoda A."/>
            <person name="Bronner-Fraser M."/>
            <person name="Fujiyama A."/>
            <person name="Holland L.Z."/>
            <person name="Holland P.W.H."/>
            <person name="Satoh N."/>
            <person name="Rokhsar D.S."/>
        </authorList>
    </citation>
    <scope>NUCLEOTIDE SEQUENCE [LARGE SCALE GENOMIC DNA]</scope>
    <source>
        <strain evidence="3">S238N-H82</strain>
        <tissue evidence="3">Testes</tissue>
    </source>
</reference>
<protein>
    <recommendedName>
        <fullName evidence="4">Chitin-binding type-1 domain-containing protein</fullName>
    </recommendedName>
</protein>
<dbReference type="PANTHER" id="PTHR20003:SF8">
    <property type="entry name" value="PROLINE-RICH PROTEIN BSTNI SUBFAMILY 3"/>
    <property type="match status" value="1"/>
</dbReference>
<dbReference type="PANTHER" id="PTHR20003">
    <property type="entry name" value="GLYCOPROTEIN-RELATED"/>
    <property type="match status" value="1"/>
</dbReference>
<accession>C3YY66</accession>
<keyword evidence="2" id="KW-1133">Transmembrane helix</keyword>
<dbReference type="EMBL" id="GG666563">
    <property type="protein sequence ID" value="EEN55025.1"/>
    <property type="molecule type" value="Genomic_DNA"/>
</dbReference>
<feature type="transmembrane region" description="Helical" evidence="2">
    <location>
        <begin position="295"/>
        <end position="317"/>
    </location>
</feature>
<sequence>MAEDIITTDAVPTVHTNGVSEGCLTQKRSDAKIQTDRSYTVINVFPNPTYETGCSPEINADTSAPIEDNTTNPEPQYIQITDERLTNPSYLDNDVSIGCNENDDENHTLDTTDTKVDTGQPISTVLNNVEVHLSTDDSRCQNGMVASKSNINPTSQLNSGYATNIHGFNSCNSSYAKTTANTYRKTNDDDSKNVIPQEDIDAEIPEEVDIIDDDTNLDHCMPYAVAYESPKPLYKSEYTSTERNEDNVVPENDDNDIHENKHIPSPDPNSIRDAPNRNPMYVPQQERCQCTYRRIGVAVIITAVLATLIIFGTWLYFNNNVWEAQKTMKAVDDTSKPGQPALGTPYTNGHPPENTTFTHGHPVMDTPYTTGRTTHIPGRLAGDTTYIPAQSASDTPYINGHPSVDTPYTKSHPTVGSPYTNGHPATGTTNMPGPKRKWRADSRCGQRYPADDGNPAECDPDHEHSCCSNYYWCGSSTDHCNCLSCVNYGKKRDMKKGCGMKGFWAIFTGNSCR</sequence>
<dbReference type="CDD" id="cd10909">
    <property type="entry name" value="ChtBD1_GH18_2"/>
    <property type="match status" value="1"/>
</dbReference>
<gene>
    <name evidence="3" type="ORF">BRAFLDRAFT_79945</name>
</gene>
<dbReference type="AlphaFoldDB" id="C3YY66"/>
<feature type="compositionally biased region" description="Basic and acidic residues" evidence="1">
    <location>
        <begin position="255"/>
        <end position="264"/>
    </location>
</feature>
<evidence type="ECO:0000313" key="3">
    <source>
        <dbReference type="EMBL" id="EEN55025.1"/>
    </source>
</evidence>
<organism>
    <name type="scientific">Branchiostoma floridae</name>
    <name type="common">Florida lancelet</name>
    <name type="synonym">Amphioxus</name>
    <dbReference type="NCBI Taxonomy" id="7739"/>
    <lineage>
        <taxon>Eukaryota</taxon>
        <taxon>Metazoa</taxon>
        <taxon>Chordata</taxon>
        <taxon>Cephalochordata</taxon>
        <taxon>Leptocardii</taxon>
        <taxon>Amphioxiformes</taxon>
        <taxon>Branchiostomatidae</taxon>
        <taxon>Branchiostoma</taxon>
    </lineage>
</organism>
<proteinExistence type="predicted"/>
<feature type="region of interest" description="Disordered" evidence="1">
    <location>
        <begin position="238"/>
        <end position="274"/>
    </location>
</feature>
<evidence type="ECO:0000256" key="2">
    <source>
        <dbReference type="SAM" id="Phobius"/>
    </source>
</evidence>
<feature type="region of interest" description="Disordered" evidence="1">
    <location>
        <begin position="417"/>
        <end position="437"/>
    </location>
</feature>